<dbReference type="GO" id="GO:0015031">
    <property type="term" value="P:protein transport"/>
    <property type="evidence" value="ECO:0007669"/>
    <property type="project" value="UniProtKB-KW"/>
</dbReference>
<dbReference type="Pfam" id="PF02953">
    <property type="entry name" value="zf-Tim10_DDP"/>
    <property type="match status" value="1"/>
</dbReference>
<feature type="non-terminal residue" evidence="7">
    <location>
        <position position="1"/>
    </location>
</feature>
<proteinExistence type="inferred from homology"/>
<dbReference type="Proteomes" id="UP000243876">
    <property type="component" value="Unassembled WGS sequence"/>
</dbReference>
<evidence type="ECO:0000256" key="4">
    <source>
        <dbReference type="ARBA" id="ARBA00022927"/>
    </source>
</evidence>
<keyword evidence="3" id="KW-0472">Membrane</keyword>
<evidence type="ECO:0000256" key="5">
    <source>
        <dbReference type="ARBA" id="ARBA00023010"/>
    </source>
</evidence>
<dbReference type="AlphaFoldDB" id="A0A0D6EL01"/>
<organism evidence="7 8">
    <name type="scientific">Sporidiobolus salmonicolor</name>
    <name type="common">Yeast-like fungus</name>
    <name type="synonym">Sporobolomyces salmonicolor</name>
    <dbReference type="NCBI Taxonomy" id="5005"/>
    <lineage>
        <taxon>Eukaryota</taxon>
        <taxon>Fungi</taxon>
        <taxon>Dikarya</taxon>
        <taxon>Basidiomycota</taxon>
        <taxon>Pucciniomycotina</taxon>
        <taxon>Microbotryomycetes</taxon>
        <taxon>Sporidiobolales</taxon>
        <taxon>Sporidiobolaceae</taxon>
        <taxon>Sporobolomyces</taxon>
    </lineage>
</organism>
<keyword evidence="8" id="KW-1185">Reference proteome</keyword>
<keyword evidence="4" id="KW-0653">Protein transport</keyword>
<keyword evidence="4" id="KW-0813">Transport</keyword>
<comment type="subcellular location">
    <subcellularLocation>
        <location evidence="1">Mitochondrion inner membrane</location>
        <topology evidence="1">Peripheral membrane protein</topology>
    </subcellularLocation>
</comment>
<evidence type="ECO:0000313" key="8">
    <source>
        <dbReference type="Proteomes" id="UP000243876"/>
    </source>
</evidence>
<dbReference type="InterPro" id="IPR004217">
    <property type="entry name" value="Tim10-like"/>
</dbReference>
<protein>
    <submittedName>
        <fullName evidence="7">SPOSA6832_02261-mRNA-1:cds</fullName>
    </submittedName>
</protein>
<evidence type="ECO:0000256" key="1">
    <source>
        <dbReference type="ARBA" id="ARBA00004637"/>
    </source>
</evidence>
<evidence type="ECO:0000256" key="3">
    <source>
        <dbReference type="ARBA" id="ARBA00022792"/>
    </source>
</evidence>
<dbReference type="EMBL" id="CENE01000007">
    <property type="protein sequence ID" value="CEQ40601.1"/>
    <property type="molecule type" value="Genomic_DNA"/>
</dbReference>
<dbReference type="OrthoDB" id="344165at2759"/>
<keyword evidence="3" id="KW-0999">Mitochondrion inner membrane</keyword>
<gene>
    <name evidence="7" type="primary">SPOSA6832_02261</name>
</gene>
<dbReference type="GO" id="GO:0005743">
    <property type="term" value="C:mitochondrial inner membrane"/>
    <property type="evidence" value="ECO:0007669"/>
    <property type="project" value="UniProtKB-SubCell"/>
</dbReference>
<dbReference type="InterPro" id="IPR035427">
    <property type="entry name" value="Tim10-like_dom_sf"/>
</dbReference>
<evidence type="ECO:0000259" key="6">
    <source>
        <dbReference type="Pfam" id="PF02953"/>
    </source>
</evidence>
<accession>A0A0D6EL01</accession>
<feature type="domain" description="Tim10-like" evidence="6">
    <location>
        <begin position="25"/>
        <end position="49"/>
    </location>
</feature>
<sequence length="84" mass="9618">MSAPAQQSTGLDAFDEQTRRELATFLEQEQVKAQLQTQIHTFTERCFDKPVLHLSLRPTPSNCVDAYMNSSLLIVKYLESRRGM</sequence>
<reference evidence="8" key="1">
    <citation type="submission" date="2015-02" db="EMBL/GenBank/DDBJ databases">
        <authorList>
            <person name="Gon?alves P."/>
        </authorList>
    </citation>
    <scope>NUCLEOTIDE SEQUENCE [LARGE SCALE GENOMIC DNA]</scope>
</reference>
<name>A0A0D6EL01_SPOSA</name>
<dbReference type="Gene3D" id="1.10.287.810">
    <property type="entry name" value="Mitochondrial import inner membrane translocase subunit tim13 like domains"/>
    <property type="match status" value="1"/>
</dbReference>
<keyword evidence="3" id="KW-0496">Mitochondrion</keyword>
<evidence type="ECO:0000256" key="2">
    <source>
        <dbReference type="ARBA" id="ARBA00006720"/>
    </source>
</evidence>
<keyword evidence="5" id="KW-0811">Translocation</keyword>
<evidence type="ECO:0000313" key="7">
    <source>
        <dbReference type="EMBL" id="CEQ40601.1"/>
    </source>
</evidence>
<comment type="similarity">
    <text evidence="2">Belongs to the small Tim family.</text>
</comment>